<dbReference type="InterPro" id="IPR039135">
    <property type="entry name" value="NAT9-like"/>
</dbReference>
<name>A0ABR4M2J8_9EURO</name>
<evidence type="ECO:0000259" key="4">
    <source>
        <dbReference type="Pfam" id="PF13302"/>
    </source>
</evidence>
<dbReference type="Gene3D" id="3.40.630.30">
    <property type="match status" value="1"/>
</dbReference>
<accession>A0ABR4M2J8</accession>
<dbReference type="PANTHER" id="PTHR13256">
    <property type="entry name" value="N-ACETYLTRANSFERASE 9"/>
    <property type="match status" value="1"/>
</dbReference>
<evidence type="ECO:0000256" key="1">
    <source>
        <dbReference type="ARBA" id="ARBA00009342"/>
    </source>
</evidence>
<feature type="domain" description="N-acetyltransferase" evidence="4">
    <location>
        <begin position="14"/>
        <end position="198"/>
    </location>
</feature>
<keyword evidence="3" id="KW-0012">Acyltransferase</keyword>
<evidence type="ECO:0000313" key="6">
    <source>
        <dbReference type="Proteomes" id="UP001610432"/>
    </source>
</evidence>
<gene>
    <name evidence="5" type="ORF">BJX67DRAFT_342967</name>
</gene>
<evidence type="ECO:0000256" key="2">
    <source>
        <dbReference type="ARBA" id="ARBA00022679"/>
    </source>
</evidence>
<protein>
    <submittedName>
        <fullName evidence="5">GNAT domain-containing protein</fullName>
    </submittedName>
</protein>
<dbReference type="RefSeq" id="XP_070889851.1">
    <property type="nucleotide sequence ID" value="XM_071028100.1"/>
</dbReference>
<dbReference type="InterPro" id="IPR016181">
    <property type="entry name" value="Acyl_CoA_acyltransferase"/>
</dbReference>
<proteinExistence type="inferred from homology"/>
<sequence>MLLNESTAISTSKVLLVPYSKWHVPRYHEWMKDEEIQQATASEPLTLEEEYAMEQSWRNDPDKLTFIVCLPPLQKEADGSLSEEDDSPARMIGDINLFLRVDDGEDGTSSPQIIGEIGLMIAEKKDQRKGFGKAALLTFLRYVVGHEGEVLEEFVRRDEGARKAFGGGSAFELRFSALSVKIGEKNERSLALFEGIKFVKVGQEPNYFGVWELRRMDLNLGDVVRELEGAGIEGYREVAYGRKE</sequence>
<dbReference type="GeneID" id="98143172"/>
<evidence type="ECO:0000313" key="5">
    <source>
        <dbReference type="EMBL" id="KAL2870872.1"/>
    </source>
</evidence>
<keyword evidence="6" id="KW-1185">Reference proteome</keyword>
<keyword evidence="2" id="KW-0808">Transferase</keyword>
<reference evidence="5 6" key="1">
    <citation type="submission" date="2024-07" db="EMBL/GenBank/DDBJ databases">
        <title>Section-level genome sequencing and comparative genomics of Aspergillus sections Usti and Cavernicolus.</title>
        <authorList>
            <consortium name="Lawrence Berkeley National Laboratory"/>
            <person name="Nybo J.L."/>
            <person name="Vesth T.C."/>
            <person name="Theobald S."/>
            <person name="Frisvad J.C."/>
            <person name="Larsen T.O."/>
            <person name="Kjaerboelling I."/>
            <person name="Rothschild-Mancinelli K."/>
            <person name="Lyhne E.K."/>
            <person name="Kogle M.E."/>
            <person name="Barry K."/>
            <person name="Clum A."/>
            <person name="Na H."/>
            <person name="Ledsgaard L."/>
            <person name="Lin J."/>
            <person name="Lipzen A."/>
            <person name="Kuo A."/>
            <person name="Riley R."/>
            <person name="Mondo S."/>
            <person name="Labutti K."/>
            <person name="Haridas S."/>
            <person name="Pangalinan J."/>
            <person name="Salamov A.A."/>
            <person name="Simmons B.A."/>
            <person name="Magnuson J.K."/>
            <person name="Chen J."/>
            <person name="Drula E."/>
            <person name="Henrissat B."/>
            <person name="Wiebenga A."/>
            <person name="Lubbers R.J."/>
            <person name="Gomes A.C."/>
            <person name="Macurrencykelacurrency M.R."/>
            <person name="Stajich J."/>
            <person name="Grigoriev I.V."/>
            <person name="Mortensen U.H."/>
            <person name="De Vries R.P."/>
            <person name="Baker S.E."/>
            <person name="Andersen M.R."/>
        </authorList>
    </citation>
    <scope>NUCLEOTIDE SEQUENCE [LARGE SCALE GENOMIC DNA]</scope>
    <source>
        <strain evidence="5 6">CBS 449.75</strain>
    </source>
</reference>
<dbReference type="Proteomes" id="UP001610432">
    <property type="component" value="Unassembled WGS sequence"/>
</dbReference>
<dbReference type="InterPro" id="IPR000182">
    <property type="entry name" value="GNAT_dom"/>
</dbReference>
<dbReference type="PANTHER" id="PTHR13256:SF16">
    <property type="entry name" value="ALPHA_BETA-TUBULIN-N-ACETYLTRANSFERASE 9"/>
    <property type="match status" value="1"/>
</dbReference>
<dbReference type="EMBL" id="JBFXLQ010000004">
    <property type="protein sequence ID" value="KAL2870872.1"/>
    <property type="molecule type" value="Genomic_DNA"/>
</dbReference>
<dbReference type="Pfam" id="PF13302">
    <property type="entry name" value="Acetyltransf_3"/>
    <property type="match status" value="1"/>
</dbReference>
<dbReference type="SUPFAM" id="SSF55729">
    <property type="entry name" value="Acyl-CoA N-acyltransferases (Nat)"/>
    <property type="match status" value="1"/>
</dbReference>
<comment type="caution">
    <text evidence="5">The sequence shown here is derived from an EMBL/GenBank/DDBJ whole genome shotgun (WGS) entry which is preliminary data.</text>
</comment>
<evidence type="ECO:0000256" key="3">
    <source>
        <dbReference type="ARBA" id="ARBA00023315"/>
    </source>
</evidence>
<comment type="similarity">
    <text evidence="1">Belongs to the acetyltransferase family. GNAT subfamily.</text>
</comment>
<organism evidence="5 6">
    <name type="scientific">Aspergillus lucknowensis</name>
    <dbReference type="NCBI Taxonomy" id="176173"/>
    <lineage>
        <taxon>Eukaryota</taxon>
        <taxon>Fungi</taxon>
        <taxon>Dikarya</taxon>
        <taxon>Ascomycota</taxon>
        <taxon>Pezizomycotina</taxon>
        <taxon>Eurotiomycetes</taxon>
        <taxon>Eurotiomycetidae</taxon>
        <taxon>Eurotiales</taxon>
        <taxon>Aspergillaceae</taxon>
        <taxon>Aspergillus</taxon>
        <taxon>Aspergillus subgen. Nidulantes</taxon>
    </lineage>
</organism>